<gene>
    <name evidence="2" type="ORF">CMTB2_02843</name>
    <name evidence="3" type="ORF">FE773_07645</name>
</gene>
<dbReference type="Proteomes" id="UP000003288">
    <property type="component" value="Unassembled WGS sequence"/>
</dbReference>
<dbReference type="EMBL" id="CP040463">
    <property type="protein sequence ID" value="QCT95064.1"/>
    <property type="molecule type" value="Genomic_DNA"/>
</dbReference>
<organism evidence="2 4">
    <name type="scientific">Caminibacter mediatlanticus TB-2</name>
    <dbReference type="NCBI Taxonomy" id="391592"/>
    <lineage>
        <taxon>Bacteria</taxon>
        <taxon>Pseudomonadati</taxon>
        <taxon>Campylobacterota</taxon>
        <taxon>Epsilonproteobacteria</taxon>
        <taxon>Nautiliales</taxon>
        <taxon>Nautiliaceae</taxon>
        <taxon>Caminibacter</taxon>
    </lineage>
</organism>
<reference evidence="3 5" key="2">
    <citation type="submission" date="2019-05" db="EMBL/GenBank/DDBJ databases">
        <title>A comparative analysis of the Nautiliaceae.</title>
        <authorList>
            <person name="Grosche A."/>
            <person name="Smedile F."/>
            <person name="Vetriani C."/>
        </authorList>
    </citation>
    <scope>NUCLEOTIDE SEQUENCE [LARGE SCALE GENOMIC DNA]</scope>
    <source>
        <strain evidence="3 5">TB-2</strain>
    </source>
</reference>
<dbReference type="RefSeq" id="WP_007473327.1">
    <property type="nucleotide sequence ID" value="NZ_ABCJ01000001.1"/>
</dbReference>
<reference evidence="2 4" key="1">
    <citation type="journal article" date="2011" name="Stand. Genomic Sci.">
        <title>Draft genome sequence of Caminibacter mediatlanticus strain TB-2, an epsilonproteobacterium isolated from a deep-sea hydrothermal vent.</title>
        <authorList>
            <person name="Giovannelli D."/>
            <person name="Ferriera S."/>
            <person name="Johnson J."/>
            <person name="Kravitz S."/>
            <person name="Perez-Rodriguez I."/>
            <person name="Ricci J."/>
            <person name="O'Brien C."/>
            <person name="Voordeckers J.W."/>
            <person name="Bini E."/>
            <person name="Vetriani C."/>
        </authorList>
    </citation>
    <scope>NUCLEOTIDE SEQUENCE [LARGE SCALE GENOMIC DNA]</scope>
    <source>
        <strain evidence="2 4">TB-2</strain>
    </source>
</reference>
<dbReference type="Proteomes" id="UP000306825">
    <property type="component" value="Chromosome"/>
</dbReference>
<protein>
    <submittedName>
        <fullName evidence="2">Uncharacterized protein</fullName>
    </submittedName>
</protein>
<keyword evidence="1" id="KW-1133">Transmembrane helix</keyword>
<feature type="transmembrane region" description="Helical" evidence="1">
    <location>
        <begin position="6"/>
        <end position="26"/>
    </location>
</feature>
<dbReference type="EMBL" id="ABCJ01000001">
    <property type="protein sequence ID" value="EDM24418.1"/>
    <property type="molecule type" value="Genomic_DNA"/>
</dbReference>
<keyword evidence="1" id="KW-0472">Membrane</keyword>
<evidence type="ECO:0000313" key="5">
    <source>
        <dbReference type="Proteomes" id="UP000306825"/>
    </source>
</evidence>
<dbReference type="AlphaFoldDB" id="A0AAI9AIS8"/>
<name>A0AAI9AIS8_9BACT</name>
<proteinExistence type="predicted"/>
<evidence type="ECO:0000313" key="3">
    <source>
        <dbReference type="EMBL" id="QCT95064.1"/>
    </source>
</evidence>
<evidence type="ECO:0000313" key="2">
    <source>
        <dbReference type="EMBL" id="EDM24418.1"/>
    </source>
</evidence>
<evidence type="ECO:0000313" key="4">
    <source>
        <dbReference type="Proteomes" id="UP000003288"/>
    </source>
</evidence>
<keyword evidence="5" id="KW-1185">Reference proteome</keyword>
<keyword evidence="1" id="KW-0812">Transmembrane</keyword>
<evidence type="ECO:0000256" key="1">
    <source>
        <dbReference type="SAM" id="Phobius"/>
    </source>
</evidence>
<accession>A0AAI9AIS8</accession>
<sequence length="233" mass="26718">MIAFFSFLLTLIIYLSLIFFFFFNIIPNVKKEKKVLIHTAIIVPSKNKSIKQTINKENKKISVLDKKIVKVEKKVTKKVKKGSKTNITKGGDVNFNDIFKSVNDNINSTPLKLQKQEEMSRLKGITRKVEKVLKKVKDLNVDISIQSKTSNNMSDKEVNETIQKIGKIWYKVSNLPGEYAKINVVSKDGKIYVIILDSNLDEAKQKELISGIKSLIFNKNFNFNITFNTKVNR</sequence>